<dbReference type="GeneID" id="70234553"/>
<reference evidence="1" key="1">
    <citation type="journal article" date="2021" name="Open Biol.">
        <title>Shared evolutionary footprints suggest mitochondrial oxidative damage underlies multiple complex I losses in fungi.</title>
        <authorList>
            <person name="Schikora-Tamarit M.A."/>
            <person name="Marcet-Houben M."/>
            <person name="Nosek J."/>
            <person name="Gabaldon T."/>
        </authorList>
    </citation>
    <scope>NUCLEOTIDE SEQUENCE</scope>
    <source>
        <strain evidence="1">CBS6075</strain>
    </source>
</reference>
<keyword evidence="2" id="KW-1185">Reference proteome</keyword>
<comment type="caution">
    <text evidence="1">The sequence shown here is derived from an EMBL/GenBank/DDBJ whole genome shotgun (WGS) entry which is preliminary data.</text>
</comment>
<proteinExistence type="predicted"/>
<name>A0A9P8PBP1_9ASCO</name>
<reference evidence="1" key="2">
    <citation type="submission" date="2021-01" db="EMBL/GenBank/DDBJ databases">
        <authorList>
            <person name="Schikora-Tamarit M.A."/>
        </authorList>
    </citation>
    <scope>NUCLEOTIDE SEQUENCE</scope>
    <source>
        <strain evidence="1">CBS6075</strain>
    </source>
</reference>
<sequence length="243" mass="26676">MSNTNVLGHFQTRDLVILLSFNSRQWSVSVVAAHNSGLLWRDTVGGQSVVTELGLVLSKGDTGDLRTVLGGCKGGQSTPAATKVEHLVALLQTDLFTDNLELVVLQLLESLGLVNLGDHTRGVDHSWTQEPFVEVVTSVVVVSDLFLVLGLCVQQNFRNEAEQEEFVQTGCESESCPVVSVLHHVKSVTLERDLASEIELVESFHWDLVVVLVLVLELLVVEVEVELNTLVWKLDLLVESWGV</sequence>
<organism evidence="1 2">
    <name type="scientific">Ogataea philodendri</name>
    <dbReference type="NCBI Taxonomy" id="1378263"/>
    <lineage>
        <taxon>Eukaryota</taxon>
        <taxon>Fungi</taxon>
        <taxon>Dikarya</taxon>
        <taxon>Ascomycota</taxon>
        <taxon>Saccharomycotina</taxon>
        <taxon>Pichiomycetes</taxon>
        <taxon>Pichiales</taxon>
        <taxon>Pichiaceae</taxon>
        <taxon>Ogataea</taxon>
    </lineage>
</organism>
<dbReference type="Proteomes" id="UP000769157">
    <property type="component" value="Unassembled WGS sequence"/>
</dbReference>
<dbReference type="RefSeq" id="XP_046063245.1">
    <property type="nucleotide sequence ID" value="XM_046203471.1"/>
</dbReference>
<evidence type="ECO:0000313" key="1">
    <source>
        <dbReference type="EMBL" id="KAH3668831.1"/>
    </source>
</evidence>
<protein>
    <submittedName>
        <fullName evidence="1">Uncharacterized protein</fullName>
    </submittedName>
</protein>
<accession>A0A9P8PBP1</accession>
<dbReference type="EMBL" id="JAEUBE010000158">
    <property type="protein sequence ID" value="KAH3668831.1"/>
    <property type="molecule type" value="Genomic_DNA"/>
</dbReference>
<evidence type="ECO:0000313" key="2">
    <source>
        <dbReference type="Proteomes" id="UP000769157"/>
    </source>
</evidence>
<dbReference type="AlphaFoldDB" id="A0A9P8PBP1"/>
<gene>
    <name evidence="1" type="ORF">OGAPHI_002586</name>
</gene>